<evidence type="ECO:0000259" key="1">
    <source>
        <dbReference type="SMART" id="SM00974"/>
    </source>
</evidence>
<proteinExistence type="predicted"/>
<gene>
    <name evidence="2" type="ORF">G6CMJM_00088</name>
</gene>
<keyword evidence="3" id="KW-1185">Reference proteome</keyword>
<dbReference type="SMART" id="SM00974">
    <property type="entry name" value="T5orf172"/>
    <property type="match status" value="1"/>
</dbReference>
<evidence type="ECO:0000313" key="2">
    <source>
        <dbReference type="EMBL" id="RYC72984.1"/>
    </source>
</evidence>
<dbReference type="EMBL" id="PRLK01000001">
    <property type="protein sequence ID" value="RYC72984.1"/>
    <property type="molecule type" value="Genomic_DNA"/>
</dbReference>
<evidence type="ECO:0000313" key="3">
    <source>
        <dbReference type="Proteomes" id="UP001190925"/>
    </source>
</evidence>
<feature type="domain" description="Bacteriophage T5 Orf172 DNA-binding" evidence="1">
    <location>
        <begin position="13"/>
        <end position="94"/>
    </location>
</feature>
<reference evidence="2 3" key="1">
    <citation type="journal article" date="2018" name="bioRxiv">
        <title>Evidence of independent acquisition and adaption of ultra-small bacteria to human hosts across the highly diverse yet reduced genomes of the phylum Saccharibacteria.</title>
        <authorList>
            <person name="McLean J.S."/>
            <person name="Bor B."/>
            <person name="To T.T."/>
            <person name="Liu Q."/>
            <person name="Kearns K.A."/>
            <person name="Solden L.M."/>
            <person name="Wrighton K.C."/>
            <person name="He X."/>
            <person name="Shi W."/>
        </authorList>
    </citation>
    <scope>NUCLEOTIDE SEQUENCE [LARGE SCALE GENOMIC DNA]</scope>
    <source>
        <strain evidence="2 3">TM7_CMJM_G6_1_HOT_870</strain>
    </source>
</reference>
<dbReference type="RefSeq" id="WP_129718517.1">
    <property type="nucleotide sequence ID" value="NZ_PRLK01000001.1"/>
</dbReference>
<dbReference type="InterPro" id="IPR018306">
    <property type="entry name" value="Phage_T5_Orf172_DNA-bd"/>
</dbReference>
<sequence length="206" mass="24367">MKNNVGVIYLMKTVIDGVYKIGKTGEGNFENRMYHLEKNGYSNITGLQREIAIKVENYEEKEKMLHEIFSKSRISETEFFALDRDLIETLFYALKGEIIFPKKINAEEKIEKIAEEKRTKSLRRELIQIIKDGHFKNPSKLKNLLANKKYIKYRKNIKLYSQPYISNKNNLLTIEIEEGIHAYVVFNKEQIKLAIEEYRNFFGEDK</sequence>
<comment type="caution">
    <text evidence="2">The sequence shown here is derived from an EMBL/GenBank/DDBJ whole genome shotgun (WGS) entry which is preliminary data.</text>
</comment>
<organism evidence="2 3">
    <name type="scientific">Candidatus Nanogingivalis gingivitcus</name>
    <dbReference type="NCBI Taxonomy" id="2171992"/>
    <lineage>
        <taxon>Bacteria</taxon>
        <taxon>Candidatus Saccharimonadota</taxon>
        <taxon>Candidatus Nanosyncoccalia</taxon>
        <taxon>Candidatus Nanogingivales</taxon>
        <taxon>Candidatus Nanogingivalaceae</taxon>
        <taxon>Candidatus Nanogingivalis</taxon>
    </lineage>
</organism>
<protein>
    <recommendedName>
        <fullName evidence="1">Bacteriophage T5 Orf172 DNA-binding domain-containing protein</fullName>
    </recommendedName>
</protein>
<name>A0ABY0FKU6_9BACT</name>
<accession>A0ABY0FKU6</accession>
<dbReference type="Proteomes" id="UP001190925">
    <property type="component" value="Unassembled WGS sequence"/>
</dbReference>
<dbReference type="Pfam" id="PF10544">
    <property type="entry name" value="T5orf172"/>
    <property type="match status" value="1"/>
</dbReference>
<reference evidence="2 3" key="2">
    <citation type="journal article" date="2020" name="Cell Rep.">
        <title>Acquisition and Adaptation of Ultra-small Parasitic Reduced Genome Bacteria to Mammalian Hosts.</title>
        <authorList>
            <person name="McLean J.S."/>
            <person name="Bor B."/>
            <person name="Kerns K.A."/>
            <person name="Liu Q."/>
            <person name="To T.T."/>
            <person name="Solden L."/>
            <person name="Hendrickson E.L."/>
            <person name="Wrighton K."/>
            <person name="Shi W."/>
            <person name="He X."/>
        </authorList>
    </citation>
    <scope>NUCLEOTIDE SEQUENCE [LARGE SCALE GENOMIC DNA]</scope>
    <source>
        <strain evidence="2 3">TM7_CMJM_G6_1_HOT_870</strain>
    </source>
</reference>